<sequence length="200" mass="22471">MIINEKRIFGFILMITSYMAGMINKVVLSFISIPFDIYINYVLASNILMTIVIIIGLILIILDNKDNIFLIISCLLLIASPISSIITTWIRLGFSVETGSSIVLMAQSINFAPVITVVFLLSLYNRLNIGGRVLTMTYIAIGLINFIGSMILNHFIKDLTVELFSLFSNIAAYIYYIQTIIIIGVLVMNLKYALSRKQKQ</sequence>
<keyword evidence="3" id="KW-1185">Reference proteome</keyword>
<dbReference type="STRING" id="441768.ACL_0917"/>
<evidence type="ECO:0000313" key="3">
    <source>
        <dbReference type="Proteomes" id="UP000008558"/>
    </source>
</evidence>
<feature type="transmembrane region" description="Helical" evidence="1">
    <location>
        <begin position="102"/>
        <end position="121"/>
    </location>
</feature>
<dbReference type="Proteomes" id="UP000008558">
    <property type="component" value="Chromosome"/>
</dbReference>
<dbReference type="KEGG" id="acl:ACL_0917"/>
<feature type="transmembrane region" description="Helical" evidence="1">
    <location>
        <begin position="41"/>
        <end position="62"/>
    </location>
</feature>
<name>A9NGQ0_ACHLI</name>
<reference evidence="2 3" key="1">
    <citation type="journal article" date="2011" name="J. Bacteriol.">
        <title>Complete genome and proteome of Acholeplasma laidlawii.</title>
        <authorList>
            <person name="Lazarev V.N."/>
            <person name="Levitskii S.A."/>
            <person name="Basovskii Y.I."/>
            <person name="Chukin M.M."/>
            <person name="Akopian T.A."/>
            <person name="Vereshchagin V.V."/>
            <person name="Kostrjukova E.S."/>
            <person name="Kovaleva G.Y."/>
            <person name="Kazanov M.D."/>
            <person name="Malko D.B."/>
            <person name="Vitreschak A.G."/>
            <person name="Sernova N.V."/>
            <person name="Gelfand M.S."/>
            <person name="Demina I.A."/>
            <person name="Serebryakova M.V."/>
            <person name="Galyamina M.A."/>
            <person name="Vtyurin N.N."/>
            <person name="Rogov S.I."/>
            <person name="Alexeev D.G."/>
            <person name="Ladygina V.G."/>
            <person name="Govorun V.M."/>
        </authorList>
    </citation>
    <scope>NUCLEOTIDE SEQUENCE [LARGE SCALE GENOMIC DNA]</scope>
    <source>
        <strain evidence="2 3">PG-8A</strain>
    </source>
</reference>
<feature type="transmembrane region" description="Helical" evidence="1">
    <location>
        <begin position="12"/>
        <end position="35"/>
    </location>
</feature>
<dbReference type="EMBL" id="CP000896">
    <property type="protein sequence ID" value="ABX81530.1"/>
    <property type="molecule type" value="Genomic_DNA"/>
</dbReference>
<dbReference type="HOGENOM" id="CLU_1363731_0_0_14"/>
<feature type="transmembrane region" description="Helical" evidence="1">
    <location>
        <begin position="69"/>
        <end position="90"/>
    </location>
</feature>
<evidence type="ECO:0000256" key="1">
    <source>
        <dbReference type="SAM" id="Phobius"/>
    </source>
</evidence>
<feature type="transmembrane region" description="Helical" evidence="1">
    <location>
        <begin position="133"/>
        <end position="152"/>
    </location>
</feature>
<protein>
    <submittedName>
        <fullName evidence="2">Integral membrane protein</fullName>
    </submittedName>
</protein>
<organism evidence="2 3">
    <name type="scientific">Acholeplasma laidlawii (strain PG-8A)</name>
    <dbReference type="NCBI Taxonomy" id="441768"/>
    <lineage>
        <taxon>Bacteria</taxon>
        <taxon>Bacillati</taxon>
        <taxon>Mycoplasmatota</taxon>
        <taxon>Mollicutes</taxon>
        <taxon>Acholeplasmatales</taxon>
        <taxon>Acholeplasmataceae</taxon>
        <taxon>Acholeplasma</taxon>
    </lineage>
</organism>
<evidence type="ECO:0000313" key="2">
    <source>
        <dbReference type="EMBL" id="ABX81530.1"/>
    </source>
</evidence>
<keyword evidence="1" id="KW-0812">Transmembrane</keyword>
<gene>
    <name evidence="2" type="ordered locus">ACL_0917</name>
</gene>
<dbReference type="AlphaFoldDB" id="A9NGQ0"/>
<feature type="transmembrane region" description="Helical" evidence="1">
    <location>
        <begin position="172"/>
        <end position="194"/>
    </location>
</feature>
<accession>A9NGQ0</accession>
<keyword evidence="1" id="KW-0472">Membrane</keyword>
<keyword evidence="1" id="KW-1133">Transmembrane helix</keyword>
<proteinExistence type="predicted"/>